<dbReference type="Pfam" id="PF13847">
    <property type="entry name" value="Methyltransf_31"/>
    <property type="match status" value="1"/>
</dbReference>
<keyword evidence="3 5" id="KW-0808">Transferase</keyword>
<keyword evidence="8" id="KW-1185">Reference proteome</keyword>
<evidence type="ECO:0000256" key="5">
    <source>
        <dbReference type="HAMAP-Rule" id="MF_03188"/>
    </source>
</evidence>
<name>A0A8S1BTW1_9INSE</name>
<keyword evidence="4 5" id="KW-0949">S-adenosyl-L-methionine</keyword>
<feature type="domain" description="Methyltransferase" evidence="6">
    <location>
        <begin position="58"/>
        <end position="192"/>
    </location>
</feature>
<evidence type="ECO:0000256" key="3">
    <source>
        <dbReference type="ARBA" id="ARBA00022679"/>
    </source>
</evidence>
<dbReference type="HAMAP" id="MF_03188">
    <property type="entry name" value="Methyltr_EFM4"/>
    <property type="match status" value="1"/>
</dbReference>
<dbReference type="CDD" id="cd02440">
    <property type="entry name" value="AdoMet_MTases"/>
    <property type="match status" value="1"/>
</dbReference>
<dbReference type="Gene3D" id="3.40.50.150">
    <property type="entry name" value="Vaccinia Virus protein VP39"/>
    <property type="match status" value="1"/>
</dbReference>
<dbReference type="PANTHER" id="PTHR12843">
    <property type="entry name" value="PROTEIN-LYSINE N-METHYLTRANSFERASE METTL10"/>
    <property type="match status" value="1"/>
</dbReference>
<reference evidence="7 8" key="1">
    <citation type="submission" date="2020-04" db="EMBL/GenBank/DDBJ databases">
        <authorList>
            <person name="Alioto T."/>
            <person name="Alioto T."/>
            <person name="Gomez Garrido J."/>
        </authorList>
    </citation>
    <scope>NUCLEOTIDE SEQUENCE [LARGE SCALE GENOMIC DNA]</scope>
</reference>
<comment type="function">
    <text evidence="5">S-adenosyl-L-methionine-dependent protein-lysine N-methyltransferase that methylates elongation factor 1-alpha.</text>
</comment>
<organism evidence="7 8">
    <name type="scientific">Cloeon dipterum</name>
    <dbReference type="NCBI Taxonomy" id="197152"/>
    <lineage>
        <taxon>Eukaryota</taxon>
        <taxon>Metazoa</taxon>
        <taxon>Ecdysozoa</taxon>
        <taxon>Arthropoda</taxon>
        <taxon>Hexapoda</taxon>
        <taxon>Insecta</taxon>
        <taxon>Pterygota</taxon>
        <taxon>Palaeoptera</taxon>
        <taxon>Ephemeroptera</taxon>
        <taxon>Pisciforma</taxon>
        <taxon>Baetidae</taxon>
        <taxon>Cloeon</taxon>
    </lineage>
</organism>
<dbReference type="EMBL" id="CADEPI010000001">
    <property type="protein sequence ID" value="CAB3359274.1"/>
    <property type="molecule type" value="Genomic_DNA"/>
</dbReference>
<evidence type="ECO:0000256" key="4">
    <source>
        <dbReference type="ARBA" id="ARBA00022691"/>
    </source>
</evidence>
<dbReference type="SUPFAM" id="SSF53335">
    <property type="entry name" value="S-adenosyl-L-methionine-dependent methyltransferases"/>
    <property type="match status" value="1"/>
</dbReference>
<dbReference type="GO" id="GO:0016279">
    <property type="term" value="F:protein-lysine N-methyltransferase activity"/>
    <property type="evidence" value="ECO:0007669"/>
    <property type="project" value="UniProtKB-UniRule"/>
</dbReference>
<comment type="caution">
    <text evidence="7">The sequence shown here is derived from an EMBL/GenBank/DDBJ whole genome shotgun (WGS) entry which is preliminary data.</text>
</comment>
<gene>
    <name evidence="7" type="ORF">CLODIP_2_CD05317</name>
</gene>
<accession>A0A8S1BTW1</accession>
<evidence type="ECO:0000256" key="2">
    <source>
        <dbReference type="ARBA" id="ARBA00022603"/>
    </source>
</evidence>
<dbReference type="GO" id="GO:0032259">
    <property type="term" value="P:methylation"/>
    <property type="evidence" value="ECO:0007669"/>
    <property type="project" value="UniProtKB-KW"/>
</dbReference>
<dbReference type="OrthoDB" id="540004at2759"/>
<evidence type="ECO:0000256" key="1">
    <source>
        <dbReference type="ARBA" id="ARBA00022490"/>
    </source>
</evidence>
<dbReference type="InterPro" id="IPR029063">
    <property type="entry name" value="SAM-dependent_MTases_sf"/>
</dbReference>
<dbReference type="AlphaFoldDB" id="A0A8S1BTW1"/>
<evidence type="ECO:0000259" key="6">
    <source>
        <dbReference type="Pfam" id="PF13847"/>
    </source>
</evidence>
<dbReference type="PANTHER" id="PTHR12843:SF5">
    <property type="entry name" value="EEF1A LYSINE METHYLTRANSFERASE 2"/>
    <property type="match status" value="1"/>
</dbReference>
<dbReference type="Proteomes" id="UP000494165">
    <property type="component" value="Unassembled WGS sequence"/>
</dbReference>
<dbReference type="InterPro" id="IPR026635">
    <property type="entry name" value="Efm4/METTL10"/>
</dbReference>
<dbReference type="GO" id="GO:0005737">
    <property type="term" value="C:cytoplasm"/>
    <property type="evidence" value="ECO:0007669"/>
    <property type="project" value="UniProtKB-SubCell"/>
</dbReference>
<comment type="subcellular location">
    <subcellularLocation>
        <location evidence="5">Cytoplasm</location>
    </subcellularLocation>
</comment>
<dbReference type="InterPro" id="IPR025714">
    <property type="entry name" value="Methyltranfer_dom"/>
</dbReference>
<evidence type="ECO:0000313" key="8">
    <source>
        <dbReference type="Proteomes" id="UP000494165"/>
    </source>
</evidence>
<comment type="similarity">
    <text evidence="5">Belongs to the class I-like SAM-binding methyltransferase superfamily. EFM4 family.</text>
</comment>
<dbReference type="EC" id="2.1.1.-" evidence="5"/>
<proteinExistence type="inferred from homology"/>
<protein>
    <recommendedName>
        <fullName evidence="5">Protein-lysine N-methyltransferase CLODIP_2_CD05317</fullName>
        <ecNumber evidence="5">2.1.1.-</ecNumber>
    </recommendedName>
</protein>
<sequence>MEDDNEPSELGTKEYWDKTYQLEISNFQSHGDVGEEWFGEDCATRVVRWLNSCDEVNKSSKIIDIGCGNGMLLSFMAEEEYENLLGVDYSPQAVELAVAVAKKMAHNITFKVWDIISSEQCPGEIPFDVALDKGTYDAIGLSKNGAEDRKTYIKNTHLILKPGGLLIITSCNYSEDELVEQFSENFKKVSRIPAPTFKFGGREGSLISSIILRSV</sequence>
<keyword evidence="1 5" id="KW-0963">Cytoplasm</keyword>
<keyword evidence="2 5" id="KW-0489">Methyltransferase</keyword>
<evidence type="ECO:0000313" key="7">
    <source>
        <dbReference type="EMBL" id="CAB3359274.1"/>
    </source>
</evidence>